<dbReference type="Proteomes" id="UP000813461">
    <property type="component" value="Unassembled WGS sequence"/>
</dbReference>
<feature type="compositionally biased region" description="Acidic residues" evidence="1">
    <location>
        <begin position="212"/>
        <end position="221"/>
    </location>
</feature>
<dbReference type="OrthoDB" id="10363109at2759"/>
<comment type="caution">
    <text evidence="2">The sequence shown here is derived from an EMBL/GenBank/DDBJ whole genome shotgun (WGS) entry which is preliminary data.</text>
</comment>
<evidence type="ECO:0000256" key="1">
    <source>
        <dbReference type="SAM" id="MobiDB-lite"/>
    </source>
</evidence>
<organism evidence="2 3">
    <name type="scientific">Paraphoma chrysanthemicola</name>
    <dbReference type="NCBI Taxonomy" id="798071"/>
    <lineage>
        <taxon>Eukaryota</taxon>
        <taxon>Fungi</taxon>
        <taxon>Dikarya</taxon>
        <taxon>Ascomycota</taxon>
        <taxon>Pezizomycotina</taxon>
        <taxon>Dothideomycetes</taxon>
        <taxon>Pleosporomycetidae</taxon>
        <taxon>Pleosporales</taxon>
        <taxon>Pleosporineae</taxon>
        <taxon>Phaeosphaeriaceae</taxon>
        <taxon>Paraphoma</taxon>
    </lineage>
</organism>
<feature type="compositionally biased region" description="Basic and acidic residues" evidence="1">
    <location>
        <begin position="195"/>
        <end position="211"/>
    </location>
</feature>
<protein>
    <submittedName>
        <fullName evidence="2">Uncharacterized protein</fullName>
    </submittedName>
</protein>
<sequence>MTDLLWAVHRTARKGLFSFTHEKFRAECVAPTSWDWEREKKKLAGRGPKRWALVATLFAAGKTRGVEKSGDKTATPDPFGLLGAIEREESEIGKNEVGSVAMVRSPKSLPAIQPMAKSPKKVPSRGRSRIVRFKREENAWPSSPPRTRSRTIRFMGEENALPTQVLGLPVARTRTQTIRFKGEQDTPPLPLKSPLRSEKEGMLRKDSIHEENEGEDVEMEDGDAKTGEVESDNQDVEMGDAKEQED</sequence>
<dbReference type="AlphaFoldDB" id="A0A8K0RD05"/>
<feature type="compositionally biased region" description="Acidic residues" evidence="1">
    <location>
        <begin position="229"/>
        <end position="238"/>
    </location>
</feature>
<proteinExistence type="predicted"/>
<name>A0A8K0RD05_9PLEO</name>
<dbReference type="EMBL" id="JAGMVJ010000006">
    <property type="protein sequence ID" value="KAH7089940.1"/>
    <property type="molecule type" value="Genomic_DNA"/>
</dbReference>
<evidence type="ECO:0000313" key="3">
    <source>
        <dbReference type="Proteomes" id="UP000813461"/>
    </source>
</evidence>
<evidence type="ECO:0000313" key="2">
    <source>
        <dbReference type="EMBL" id="KAH7089940.1"/>
    </source>
</evidence>
<feature type="region of interest" description="Disordered" evidence="1">
    <location>
        <begin position="178"/>
        <end position="246"/>
    </location>
</feature>
<reference evidence="2" key="1">
    <citation type="journal article" date="2021" name="Nat. Commun.">
        <title>Genetic determinants of endophytism in the Arabidopsis root mycobiome.</title>
        <authorList>
            <person name="Mesny F."/>
            <person name="Miyauchi S."/>
            <person name="Thiergart T."/>
            <person name="Pickel B."/>
            <person name="Atanasova L."/>
            <person name="Karlsson M."/>
            <person name="Huettel B."/>
            <person name="Barry K.W."/>
            <person name="Haridas S."/>
            <person name="Chen C."/>
            <person name="Bauer D."/>
            <person name="Andreopoulos W."/>
            <person name="Pangilinan J."/>
            <person name="LaButti K."/>
            <person name="Riley R."/>
            <person name="Lipzen A."/>
            <person name="Clum A."/>
            <person name="Drula E."/>
            <person name="Henrissat B."/>
            <person name="Kohler A."/>
            <person name="Grigoriev I.V."/>
            <person name="Martin F.M."/>
            <person name="Hacquard S."/>
        </authorList>
    </citation>
    <scope>NUCLEOTIDE SEQUENCE</scope>
    <source>
        <strain evidence="2">MPI-SDFR-AT-0120</strain>
    </source>
</reference>
<keyword evidence="3" id="KW-1185">Reference proteome</keyword>
<gene>
    <name evidence="2" type="ORF">FB567DRAFT_590731</name>
</gene>
<accession>A0A8K0RD05</accession>